<evidence type="ECO:0000313" key="1">
    <source>
        <dbReference type="EMBL" id="QRD06332.1"/>
    </source>
</evidence>
<dbReference type="VEuPathDB" id="FungiDB:JI435_423240"/>
<gene>
    <name evidence="1" type="ORF">JI435_423240</name>
</gene>
<protein>
    <submittedName>
        <fullName evidence="1">Uncharacterized protein</fullName>
    </submittedName>
</protein>
<sequence>MRVRQLLLKIVYRWLFADVTPHAIPIGYLPASTVHGNIPWHDLTFSPDSLLACGWGIGELMTSSANTTRSVGITLPDPAFITQRHTADPFREEGRVK</sequence>
<dbReference type="Proteomes" id="UP000663193">
    <property type="component" value="Chromosome 20"/>
</dbReference>
<reference evidence="2" key="1">
    <citation type="journal article" date="2021" name="BMC Genomics">
        <title>Chromosome-level genome assembly and manually-curated proteome of model necrotroph Parastagonospora nodorum Sn15 reveals a genome-wide trove of candidate effector homologs, and redundancy of virulence-related functions within an accessory chromosome.</title>
        <authorList>
            <person name="Bertazzoni S."/>
            <person name="Jones D.A.B."/>
            <person name="Phan H.T."/>
            <person name="Tan K.-C."/>
            <person name="Hane J.K."/>
        </authorList>
    </citation>
    <scope>NUCLEOTIDE SEQUENCE [LARGE SCALE GENOMIC DNA]</scope>
    <source>
        <strain evidence="2">SN15 / ATCC MYA-4574 / FGSC 10173)</strain>
    </source>
</reference>
<dbReference type="EMBL" id="CP069042">
    <property type="protein sequence ID" value="QRD06332.1"/>
    <property type="molecule type" value="Genomic_DNA"/>
</dbReference>
<accession>A0A7U2NQ44</accession>
<dbReference type="AlphaFoldDB" id="A0A7U2NQ44"/>
<evidence type="ECO:0000313" key="2">
    <source>
        <dbReference type="Proteomes" id="UP000663193"/>
    </source>
</evidence>
<keyword evidence="2" id="KW-1185">Reference proteome</keyword>
<proteinExistence type="predicted"/>
<organism evidence="1 2">
    <name type="scientific">Phaeosphaeria nodorum (strain SN15 / ATCC MYA-4574 / FGSC 10173)</name>
    <name type="common">Glume blotch fungus</name>
    <name type="synonym">Parastagonospora nodorum</name>
    <dbReference type="NCBI Taxonomy" id="321614"/>
    <lineage>
        <taxon>Eukaryota</taxon>
        <taxon>Fungi</taxon>
        <taxon>Dikarya</taxon>
        <taxon>Ascomycota</taxon>
        <taxon>Pezizomycotina</taxon>
        <taxon>Dothideomycetes</taxon>
        <taxon>Pleosporomycetidae</taxon>
        <taxon>Pleosporales</taxon>
        <taxon>Pleosporineae</taxon>
        <taxon>Phaeosphaeriaceae</taxon>
        <taxon>Parastagonospora</taxon>
    </lineage>
</organism>
<name>A0A7U2NQ44_PHANO</name>